<dbReference type="VEuPathDB" id="VectorBase:GMOY005907"/>
<feature type="region of interest" description="Disordered" evidence="2">
    <location>
        <begin position="153"/>
        <end position="172"/>
    </location>
</feature>
<organism evidence="5 6">
    <name type="scientific">Glossina morsitans morsitans</name>
    <name type="common">Savannah tsetse fly</name>
    <dbReference type="NCBI Taxonomy" id="37546"/>
    <lineage>
        <taxon>Eukaryota</taxon>
        <taxon>Metazoa</taxon>
        <taxon>Ecdysozoa</taxon>
        <taxon>Arthropoda</taxon>
        <taxon>Hexapoda</taxon>
        <taxon>Insecta</taxon>
        <taxon>Pterygota</taxon>
        <taxon>Neoptera</taxon>
        <taxon>Endopterygota</taxon>
        <taxon>Diptera</taxon>
        <taxon>Brachycera</taxon>
        <taxon>Muscomorpha</taxon>
        <taxon>Hippoboscoidea</taxon>
        <taxon>Glossinidae</taxon>
        <taxon>Glossina</taxon>
    </lineage>
</organism>
<dbReference type="AlphaFoldDB" id="A0A1B0FPT1"/>
<keyword evidence="1" id="KW-1015">Disulfide bond</keyword>
<dbReference type="EnsemblMetazoa" id="GMOY005907-RA">
    <property type="protein sequence ID" value="GMOY005907-PA"/>
    <property type="gene ID" value="GMOY005907"/>
</dbReference>
<feature type="region of interest" description="Disordered" evidence="2">
    <location>
        <begin position="198"/>
        <end position="217"/>
    </location>
</feature>
<dbReference type="Proteomes" id="UP000092444">
    <property type="component" value="Unassembled WGS sequence"/>
</dbReference>
<feature type="disulfide bond" evidence="1">
    <location>
        <begin position="441"/>
        <end position="450"/>
    </location>
</feature>
<evidence type="ECO:0000313" key="5">
    <source>
        <dbReference type="EnsemblMetazoa" id="GMOY005907-PA"/>
    </source>
</evidence>
<proteinExistence type="predicted"/>
<sequence>MRKAKDNMMLMHGFILVTILATAKSAEAEITMEAAFQGHCGHTSPCEQLCYEIHDGMYECDCIEGYELNKNGYSCQGMYFDMIVINSTSSNDGHSKSDEDVLYQKGASFSAKLANDNSGSNHLSPSYASSSALTSSSSSDESDEDDSIYISDDMSEQQQQQEQEQEQQQQQVNSNDYYISNENIINNNNYNYNNFNENLNNNNINNNNNNNNQNNYDNDKHYQNARQAYRINLSTEKPLNLIIFRNKENRNNLSSPPTSTTLTANPRAATAAAATGNGITSTVVSVPESMLNINIDDLNDYYTKQDMSVYDDVNNNQLNLRPLNRLTYQQQKQQKQQEQEHPITFNNQEHKQFIATSAVNSGQRANRLATADIISRTSSSSNSIQLPLPDLIVSRSNELISTNISLNLSSPLQSINEILCSLDCGLEGLCDNTEGMPRCLCPFGKIGNDCSADVKVRVPKFSTHSWLAFPALRGAYKHVQVSHPLAFRWSREIWEVISFGILSRNKMENSIIFGKKMLCI</sequence>
<feature type="compositionally biased region" description="Low complexity" evidence="2">
    <location>
        <begin position="198"/>
        <end position="216"/>
    </location>
</feature>
<dbReference type="EMBL" id="CCAG010015307">
    <property type="status" value="NOT_ANNOTATED_CDS"/>
    <property type="molecule type" value="Genomic_DNA"/>
</dbReference>
<feature type="disulfide bond" evidence="1">
    <location>
        <begin position="420"/>
        <end position="430"/>
    </location>
</feature>
<dbReference type="CDD" id="cd00054">
    <property type="entry name" value="EGF_CA"/>
    <property type="match status" value="1"/>
</dbReference>
<accession>A0A1B0FPT1</accession>
<dbReference type="PROSITE" id="PS00022">
    <property type="entry name" value="EGF_1"/>
    <property type="match status" value="1"/>
</dbReference>
<keyword evidence="6" id="KW-1185">Reference proteome</keyword>
<evidence type="ECO:0000256" key="2">
    <source>
        <dbReference type="SAM" id="MobiDB-lite"/>
    </source>
</evidence>
<name>A0A1B0FPT1_GLOMM</name>
<dbReference type="SMART" id="SM00181">
    <property type="entry name" value="EGF"/>
    <property type="match status" value="2"/>
</dbReference>
<protein>
    <recommendedName>
        <fullName evidence="4">EGF-like domain-containing protein</fullName>
    </recommendedName>
</protein>
<comment type="caution">
    <text evidence="1">Lacks conserved residue(s) required for the propagation of feature annotation.</text>
</comment>
<dbReference type="PROSITE" id="PS50026">
    <property type="entry name" value="EGF_3"/>
    <property type="match status" value="1"/>
</dbReference>
<keyword evidence="3" id="KW-0732">Signal</keyword>
<feature type="region of interest" description="Disordered" evidence="2">
    <location>
        <begin position="116"/>
        <end position="147"/>
    </location>
</feature>
<evidence type="ECO:0000256" key="1">
    <source>
        <dbReference type="PROSITE-ProRule" id="PRU00076"/>
    </source>
</evidence>
<feature type="signal peptide" evidence="3">
    <location>
        <begin position="1"/>
        <end position="28"/>
    </location>
</feature>
<evidence type="ECO:0000313" key="6">
    <source>
        <dbReference type="Proteomes" id="UP000092444"/>
    </source>
</evidence>
<feature type="domain" description="EGF-like" evidence="4">
    <location>
        <begin position="416"/>
        <end position="451"/>
    </location>
</feature>
<dbReference type="STRING" id="37546.A0A1B0FPT1"/>
<keyword evidence="1" id="KW-0245">EGF-like domain</keyword>
<dbReference type="Gene3D" id="2.10.25.10">
    <property type="entry name" value="Laminin"/>
    <property type="match status" value="1"/>
</dbReference>
<evidence type="ECO:0000256" key="3">
    <source>
        <dbReference type="SAM" id="SignalP"/>
    </source>
</evidence>
<dbReference type="PhylomeDB" id="A0A1B0FPT1"/>
<reference evidence="5" key="1">
    <citation type="submission" date="2020-05" db="UniProtKB">
        <authorList>
            <consortium name="EnsemblMetazoa"/>
        </authorList>
    </citation>
    <scope>IDENTIFICATION</scope>
    <source>
        <strain evidence="5">Yale</strain>
    </source>
</reference>
<dbReference type="InterPro" id="IPR000742">
    <property type="entry name" value="EGF"/>
</dbReference>
<feature type="compositionally biased region" description="Low complexity" evidence="2">
    <location>
        <begin position="123"/>
        <end position="139"/>
    </location>
</feature>
<evidence type="ECO:0000259" key="4">
    <source>
        <dbReference type="PROSITE" id="PS50026"/>
    </source>
</evidence>
<feature type="chain" id="PRO_5008407691" description="EGF-like domain-containing protein" evidence="3">
    <location>
        <begin position="29"/>
        <end position="520"/>
    </location>
</feature>